<feature type="transmembrane region" description="Helical" evidence="3">
    <location>
        <begin position="275"/>
        <end position="294"/>
    </location>
</feature>
<feature type="transmembrane region" description="Helical" evidence="3">
    <location>
        <begin position="125"/>
        <end position="148"/>
    </location>
</feature>
<evidence type="ECO:0000313" key="5">
    <source>
        <dbReference type="Proteomes" id="UP000828390"/>
    </source>
</evidence>
<accession>A0A9D4I003</accession>
<dbReference type="InterPro" id="IPR036259">
    <property type="entry name" value="MFS_trans_sf"/>
</dbReference>
<dbReference type="SUPFAM" id="SSF103473">
    <property type="entry name" value="MFS general substrate transporter"/>
    <property type="match status" value="1"/>
</dbReference>
<dbReference type="EMBL" id="JAIWYP010000011">
    <property type="protein sequence ID" value="KAH3741565.1"/>
    <property type="molecule type" value="Genomic_DNA"/>
</dbReference>
<feature type="transmembrane region" description="Helical" evidence="3">
    <location>
        <begin position="396"/>
        <end position="421"/>
    </location>
</feature>
<keyword evidence="3" id="KW-1133">Transmembrane helix</keyword>
<evidence type="ECO:0000256" key="2">
    <source>
        <dbReference type="SAM" id="MobiDB-lite"/>
    </source>
</evidence>
<dbReference type="Gene3D" id="1.20.1250.20">
    <property type="entry name" value="MFS general substrate transporter like domains"/>
    <property type="match status" value="1"/>
</dbReference>
<feature type="transmembrane region" description="Helical" evidence="3">
    <location>
        <begin position="21"/>
        <end position="43"/>
    </location>
</feature>
<feature type="transmembrane region" description="Helical" evidence="3">
    <location>
        <begin position="361"/>
        <end position="384"/>
    </location>
</feature>
<dbReference type="PANTHER" id="PTHR11328">
    <property type="entry name" value="MAJOR FACILITATOR SUPERFAMILY DOMAIN-CONTAINING PROTEIN"/>
    <property type="match status" value="1"/>
</dbReference>
<dbReference type="OrthoDB" id="1730117at2759"/>
<dbReference type="Pfam" id="PF13347">
    <property type="entry name" value="MFS_2"/>
    <property type="match status" value="1"/>
</dbReference>
<feature type="transmembrane region" description="Helical" evidence="3">
    <location>
        <begin position="95"/>
        <end position="113"/>
    </location>
</feature>
<dbReference type="AlphaFoldDB" id="A0A9D4I003"/>
<evidence type="ECO:0000256" key="3">
    <source>
        <dbReference type="SAM" id="Phobius"/>
    </source>
</evidence>
<proteinExistence type="inferred from homology"/>
<dbReference type="GO" id="GO:0005886">
    <property type="term" value="C:plasma membrane"/>
    <property type="evidence" value="ECO:0007669"/>
    <property type="project" value="TreeGrafter"/>
</dbReference>
<feature type="transmembrane region" description="Helical" evidence="3">
    <location>
        <begin position="441"/>
        <end position="465"/>
    </location>
</feature>
<feature type="transmembrane region" description="Helical" evidence="3">
    <location>
        <begin position="205"/>
        <end position="227"/>
    </location>
</feature>
<dbReference type="FunFam" id="1.20.1250.20:FF:000431">
    <property type="entry name" value="Predicted protein"/>
    <property type="match status" value="1"/>
</dbReference>
<dbReference type="FunFam" id="1.20.1250.20:FF:000206">
    <property type="entry name" value="Major facilitator superfamily domain containing 12"/>
    <property type="match status" value="1"/>
</dbReference>
<feature type="transmembrane region" description="Helical" evidence="3">
    <location>
        <begin position="306"/>
        <end position="325"/>
    </location>
</feature>
<name>A0A9D4I003_DREPO</name>
<comment type="caution">
    <text evidence="4">The sequence shown here is derived from an EMBL/GenBank/DDBJ whole genome shotgun (WGS) entry which is preliminary data.</text>
</comment>
<evidence type="ECO:0000256" key="1">
    <source>
        <dbReference type="ARBA" id="ARBA00008335"/>
    </source>
</evidence>
<comment type="similarity">
    <text evidence="1">Belongs to the major facilitator superfamily.</text>
</comment>
<keyword evidence="3" id="KW-0812">Transmembrane</keyword>
<evidence type="ECO:0008006" key="6">
    <source>
        <dbReference type="Google" id="ProtNLM"/>
    </source>
</evidence>
<organism evidence="4 5">
    <name type="scientific">Dreissena polymorpha</name>
    <name type="common">Zebra mussel</name>
    <name type="synonym">Mytilus polymorpha</name>
    <dbReference type="NCBI Taxonomy" id="45954"/>
    <lineage>
        <taxon>Eukaryota</taxon>
        <taxon>Metazoa</taxon>
        <taxon>Spiralia</taxon>
        <taxon>Lophotrochozoa</taxon>
        <taxon>Mollusca</taxon>
        <taxon>Bivalvia</taxon>
        <taxon>Autobranchia</taxon>
        <taxon>Heteroconchia</taxon>
        <taxon>Euheterodonta</taxon>
        <taxon>Imparidentia</taxon>
        <taxon>Neoheterodontei</taxon>
        <taxon>Myida</taxon>
        <taxon>Dreissenoidea</taxon>
        <taxon>Dreissenidae</taxon>
        <taxon>Dreissena</taxon>
    </lineage>
</organism>
<evidence type="ECO:0000313" key="4">
    <source>
        <dbReference type="EMBL" id="KAH3741565.1"/>
    </source>
</evidence>
<dbReference type="InterPro" id="IPR039672">
    <property type="entry name" value="MFS_2"/>
</dbReference>
<reference evidence="4" key="2">
    <citation type="submission" date="2020-11" db="EMBL/GenBank/DDBJ databases">
        <authorList>
            <person name="McCartney M.A."/>
            <person name="Auch B."/>
            <person name="Kono T."/>
            <person name="Mallez S."/>
            <person name="Becker A."/>
            <person name="Gohl D.M."/>
            <person name="Silverstein K.A.T."/>
            <person name="Koren S."/>
            <person name="Bechman K.B."/>
            <person name="Herman A."/>
            <person name="Abrahante J.E."/>
            <person name="Garbe J."/>
        </authorList>
    </citation>
    <scope>NUCLEOTIDE SEQUENCE</scope>
    <source>
        <strain evidence="4">Duluth1</strain>
        <tissue evidence="4">Whole animal</tissue>
    </source>
</reference>
<dbReference type="CDD" id="cd17491">
    <property type="entry name" value="MFS_MFSD12"/>
    <property type="match status" value="1"/>
</dbReference>
<dbReference type="GO" id="GO:0015293">
    <property type="term" value="F:symporter activity"/>
    <property type="evidence" value="ECO:0007669"/>
    <property type="project" value="InterPro"/>
</dbReference>
<feature type="region of interest" description="Disordered" evidence="2">
    <location>
        <begin position="489"/>
        <end position="539"/>
    </location>
</feature>
<reference evidence="4" key="1">
    <citation type="journal article" date="2019" name="bioRxiv">
        <title>The Genome of the Zebra Mussel, Dreissena polymorpha: A Resource for Invasive Species Research.</title>
        <authorList>
            <person name="McCartney M.A."/>
            <person name="Auch B."/>
            <person name="Kono T."/>
            <person name="Mallez S."/>
            <person name="Zhang Y."/>
            <person name="Obille A."/>
            <person name="Becker A."/>
            <person name="Abrahante J.E."/>
            <person name="Garbe J."/>
            <person name="Badalamenti J.P."/>
            <person name="Herman A."/>
            <person name="Mangelson H."/>
            <person name="Liachko I."/>
            <person name="Sullivan S."/>
            <person name="Sone E.D."/>
            <person name="Koren S."/>
            <person name="Silverstein K.A.T."/>
            <person name="Beckman K.B."/>
            <person name="Gohl D.M."/>
        </authorList>
    </citation>
    <scope>NUCLEOTIDE SEQUENCE</scope>
    <source>
        <strain evidence="4">Duluth1</strain>
        <tissue evidence="4">Whole animal</tissue>
    </source>
</reference>
<gene>
    <name evidence="4" type="ORF">DPMN_048290</name>
</gene>
<dbReference type="GO" id="GO:0008643">
    <property type="term" value="P:carbohydrate transport"/>
    <property type="evidence" value="ECO:0007669"/>
    <property type="project" value="InterPro"/>
</dbReference>
<dbReference type="PANTHER" id="PTHR11328:SF28">
    <property type="entry name" value="MAJOR FACILITATOR SUPERFAMILY DOMAIN-CONTAINING PROTEIN 12"/>
    <property type="match status" value="1"/>
</dbReference>
<feature type="transmembrane region" description="Helical" evidence="3">
    <location>
        <begin position="168"/>
        <end position="185"/>
    </location>
</feature>
<sequence>MSDSETSPLLHQRKLPLLQKFSYSVGHVLNDLTASMWFTYMIIYFHQVKNFDNGLSGNLVLIGQVSDAIFTPLIGYESDKVRGCGNMGKRKTWHFIGTLCVLLSFPFLFIGCITCDNAEDVPQFIYYVPFVVIFQFGWAATQISHLALINDLTENEHERTGLNGYRNAFTVLSNVVVYGIAWAIFELKHSVSTSNDLSAADHDKFKLLVLIVVGVGLVFSVIFLIGVKERPHPCHEDEPTNSESQDLNSLEKSTLKKMAMTWTCWLREHQFYQVAVIYMATRLLVNVSQVYLPMYITETIKMDKQSIAIVPLIVYVSGFVTSLAMEHVNRYAGRKMTYVLGLGFCVGASIVFYLLPEGSRLVYLAAVLSGIGGSTILVTSLAMTSDLIKDNNESGAFVYGAMSFTDKLSNGVVIVIIQQLHPCAVIMFKEIRGCCPLCKEYYRQIMTFVPGGCAILAFIFLLTLLPQKLGMRRKQARILQPVLAAQTSRYGSHESTEPTRRDSHLVNDRIVEDPKESSGDLDSGSSESEPKNYLLPVGV</sequence>
<keyword evidence="5" id="KW-1185">Reference proteome</keyword>
<protein>
    <recommendedName>
        <fullName evidence="6">Major facilitator superfamily domain-containing protein 12</fullName>
    </recommendedName>
</protein>
<dbReference type="Proteomes" id="UP000828390">
    <property type="component" value="Unassembled WGS sequence"/>
</dbReference>
<feature type="compositionally biased region" description="Basic and acidic residues" evidence="2">
    <location>
        <begin position="491"/>
        <end position="518"/>
    </location>
</feature>
<keyword evidence="3" id="KW-0472">Membrane</keyword>
<feature type="transmembrane region" description="Helical" evidence="3">
    <location>
        <begin position="337"/>
        <end position="355"/>
    </location>
</feature>